<gene>
    <name evidence="2" type="primary">ovoA</name>
    <name evidence="2" type="ORF">NWP17_13065</name>
</gene>
<dbReference type="InterPro" id="IPR027577">
    <property type="entry name" value="OvoA_Nterm"/>
</dbReference>
<evidence type="ECO:0000313" key="3">
    <source>
        <dbReference type="Proteomes" id="UP001159387"/>
    </source>
</evidence>
<keyword evidence="3" id="KW-1185">Reference proteome</keyword>
<dbReference type="Proteomes" id="UP001159387">
    <property type="component" value="Unassembled WGS sequence"/>
</dbReference>
<sequence>MPTLSRLPHLASTQIINLDCCSRKNLLDYFNNSWELETTLLRSITHPDAFYLNPDPLRNRLIFYLGHSAVFYINKLVRVGLLPNPINPQFEILFEVGVDPETPDELELATQHIIWPDVDQVWEYRENARQAITEIIENTPLNLPIQAQHPLWALLMGIEHSRIHFETSSMLLRQLPVEYLRLPSGCNYAPSHGKIPPNQMQEIPGGLVKLGKKEDDLTFGWDSEYGSLEIVVRPFLASSNLITNGEFLQFIQAGGYENSEYWHGESWQWKQQNNVQHPKFWLLENSHNYKYRATFDIFELPVDWPVEVNYYEAMAYCQWQGTRLMTEPEWNRA</sequence>
<organism evidence="2 3">
    <name type="scientific">Chrysosporum bergii ANA360D</name>
    <dbReference type="NCBI Taxonomy" id="617107"/>
    <lineage>
        <taxon>Bacteria</taxon>
        <taxon>Bacillati</taxon>
        <taxon>Cyanobacteriota</taxon>
        <taxon>Cyanophyceae</taxon>
        <taxon>Nostocales</taxon>
        <taxon>Nodulariaceae</taxon>
        <taxon>Chrysosporum</taxon>
    </lineage>
</organism>
<dbReference type="RefSeq" id="WP_280655326.1">
    <property type="nucleotide sequence ID" value="NZ_JANQDH010000088.1"/>
</dbReference>
<proteinExistence type="predicted"/>
<dbReference type="Gene3D" id="3.90.1580.10">
    <property type="entry name" value="paralog of FGE (formylglycine-generating enzyme)"/>
    <property type="match status" value="1"/>
</dbReference>
<dbReference type="InterPro" id="IPR051043">
    <property type="entry name" value="Sulfatase_Mod_Factor_Kinase"/>
</dbReference>
<dbReference type="PANTHER" id="PTHR23150:SF26">
    <property type="entry name" value="GENERIC METHYLTRANSFERASE"/>
    <property type="match status" value="1"/>
</dbReference>
<dbReference type="NCBIfam" id="TIGR04344">
    <property type="entry name" value="ovoA_Nterm"/>
    <property type="match status" value="1"/>
</dbReference>
<dbReference type="SUPFAM" id="SSF56436">
    <property type="entry name" value="C-type lectin-like"/>
    <property type="match status" value="1"/>
</dbReference>
<evidence type="ECO:0000259" key="1">
    <source>
        <dbReference type="Pfam" id="PF03781"/>
    </source>
</evidence>
<dbReference type="AlphaFoldDB" id="A0AA43GT99"/>
<dbReference type="InterPro" id="IPR016187">
    <property type="entry name" value="CTDL_fold"/>
</dbReference>
<accession>A0AA43GT99</accession>
<dbReference type="Pfam" id="PF03781">
    <property type="entry name" value="FGE-sulfatase"/>
    <property type="match status" value="1"/>
</dbReference>
<dbReference type="InterPro" id="IPR042095">
    <property type="entry name" value="SUMF_sf"/>
</dbReference>
<protein>
    <submittedName>
        <fullName evidence="2">5-histidylcysteine sulfoxide synthase</fullName>
    </submittedName>
</protein>
<dbReference type="EMBL" id="JANQDH010000088">
    <property type="protein sequence ID" value="MDH6061354.1"/>
    <property type="molecule type" value="Genomic_DNA"/>
</dbReference>
<comment type="caution">
    <text evidence="2">The sequence shown here is derived from an EMBL/GenBank/DDBJ whole genome shotgun (WGS) entry which is preliminary data.</text>
</comment>
<feature type="domain" description="Sulfatase-modifying factor enzyme-like" evidence="1">
    <location>
        <begin position="199"/>
        <end position="333"/>
    </location>
</feature>
<name>A0AA43GT99_9CYAN</name>
<dbReference type="InterPro" id="IPR005532">
    <property type="entry name" value="SUMF_dom"/>
</dbReference>
<dbReference type="PANTHER" id="PTHR23150">
    <property type="entry name" value="SULFATASE MODIFYING FACTOR 1, 2"/>
    <property type="match status" value="1"/>
</dbReference>
<dbReference type="GO" id="GO:0120147">
    <property type="term" value="F:formylglycine-generating oxidase activity"/>
    <property type="evidence" value="ECO:0007669"/>
    <property type="project" value="TreeGrafter"/>
</dbReference>
<evidence type="ECO:0000313" key="2">
    <source>
        <dbReference type="EMBL" id="MDH6061354.1"/>
    </source>
</evidence>
<reference evidence="2 3" key="1">
    <citation type="journal article" date="2023" name="J. Phycol.">
        <title>Chrysosporum ovalisporum is synonymous with the true-branching cyanobacterium Umezakia natans (Nostocales/Aphanizomenonaceae).</title>
        <authorList>
            <person name="McGregor G.B."/>
            <person name="Sendall B.C."/>
            <person name="Niiyama Y."/>
            <person name="Tuji A."/>
            <person name="Willis A."/>
        </authorList>
    </citation>
    <scope>NUCLEOTIDE SEQUENCE [LARGE SCALE GENOMIC DNA]</scope>
    <source>
        <strain evidence="2 3">ANA360D</strain>
    </source>
</reference>
<feature type="non-terminal residue" evidence="2">
    <location>
        <position position="333"/>
    </location>
</feature>